<reference evidence="3 4" key="1">
    <citation type="submission" date="2019-07" db="EMBL/GenBank/DDBJ databases">
        <authorList>
            <person name="Jastrzebski P J."/>
            <person name="Paukszto L."/>
            <person name="Jastrzebski P J."/>
        </authorList>
    </citation>
    <scope>NUCLEOTIDE SEQUENCE [LARGE SCALE GENOMIC DNA]</scope>
    <source>
        <strain evidence="3 4">WMS-il1</strain>
    </source>
</reference>
<dbReference type="CDD" id="cd00051">
    <property type="entry name" value="EFh"/>
    <property type="match status" value="1"/>
</dbReference>
<evidence type="ECO:0000256" key="1">
    <source>
        <dbReference type="ARBA" id="ARBA00022837"/>
    </source>
</evidence>
<evidence type="ECO:0000259" key="2">
    <source>
        <dbReference type="PROSITE" id="PS50222"/>
    </source>
</evidence>
<dbReference type="InterPro" id="IPR002048">
    <property type="entry name" value="EF_hand_dom"/>
</dbReference>
<protein>
    <recommendedName>
        <fullName evidence="2">EF-hand domain-containing protein</fullName>
    </recommendedName>
</protein>
<dbReference type="Proteomes" id="UP000321570">
    <property type="component" value="Unassembled WGS sequence"/>
</dbReference>
<organism evidence="3 4">
    <name type="scientific">Hymenolepis diminuta</name>
    <name type="common">Rat tapeworm</name>
    <dbReference type="NCBI Taxonomy" id="6216"/>
    <lineage>
        <taxon>Eukaryota</taxon>
        <taxon>Metazoa</taxon>
        <taxon>Spiralia</taxon>
        <taxon>Lophotrochozoa</taxon>
        <taxon>Platyhelminthes</taxon>
        <taxon>Cestoda</taxon>
        <taxon>Eucestoda</taxon>
        <taxon>Cyclophyllidea</taxon>
        <taxon>Hymenolepididae</taxon>
        <taxon>Hymenolepis</taxon>
    </lineage>
</organism>
<evidence type="ECO:0000313" key="4">
    <source>
        <dbReference type="Proteomes" id="UP000321570"/>
    </source>
</evidence>
<dbReference type="InterPro" id="IPR011992">
    <property type="entry name" value="EF-hand-dom_pair"/>
</dbReference>
<dbReference type="PROSITE" id="PS50222">
    <property type="entry name" value="EF_HAND_2"/>
    <property type="match status" value="2"/>
</dbReference>
<keyword evidence="1" id="KW-0106">Calcium</keyword>
<accession>A0A564YPD0</accession>
<keyword evidence="4" id="KW-1185">Reference proteome</keyword>
<dbReference type="GO" id="GO:0005509">
    <property type="term" value="F:calcium ion binding"/>
    <property type="evidence" value="ECO:0007669"/>
    <property type="project" value="InterPro"/>
</dbReference>
<dbReference type="InterPro" id="IPR018247">
    <property type="entry name" value="EF_Hand_1_Ca_BS"/>
</dbReference>
<feature type="domain" description="EF-hand" evidence="2">
    <location>
        <begin position="4"/>
        <end position="39"/>
    </location>
</feature>
<proteinExistence type="predicted"/>
<dbReference type="AlphaFoldDB" id="A0A564YPD0"/>
<sequence length="70" mass="7990">MSDNFDKSVLKMFRELDTDNSGKVNAKELTALLQEMGSKLDQVAVERLIKRFDANEDGELCIEELNKLLE</sequence>
<dbReference type="SMART" id="SM00054">
    <property type="entry name" value="EFh"/>
    <property type="match status" value="2"/>
</dbReference>
<dbReference type="SUPFAM" id="SSF47473">
    <property type="entry name" value="EF-hand"/>
    <property type="match status" value="1"/>
</dbReference>
<dbReference type="PROSITE" id="PS00018">
    <property type="entry name" value="EF_HAND_1"/>
    <property type="match status" value="2"/>
</dbReference>
<dbReference type="EMBL" id="CABIJS010000322">
    <property type="protein sequence ID" value="VUZ49121.1"/>
    <property type="molecule type" value="Genomic_DNA"/>
</dbReference>
<gene>
    <name evidence="3" type="ORF">WMSIL1_LOCUS8352</name>
</gene>
<dbReference type="Pfam" id="PF13499">
    <property type="entry name" value="EF-hand_7"/>
    <property type="match status" value="1"/>
</dbReference>
<feature type="domain" description="EF-hand" evidence="2">
    <location>
        <begin position="40"/>
        <end position="70"/>
    </location>
</feature>
<dbReference type="Gene3D" id="1.10.238.10">
    <property type="entry name" value="EF-hand"/>
    <property type="match status" value="1"/>
</dbReference>
<name>A0A564YPD0_HYMDI</name>
<evidence type="ECO:0000313" key="3">
    <source>
        <dbReference type="EMBL" id="VUZ49121.1"/>
    </source>
</evidence>